<accession>A0AAD5YVL9</accession>
<reference evidence="2" key="1">
    <citation type="submission" date="2022-07" db="EMBL/GenBank/DDBJ databases">
        <title>Genome Sequence of Leucocoprinus birnbaumii.</title>
        <authorList>
            <person name="Buettner E."/>
        </authorList>
    </citation>
    <scope>NUCLEOTIDE SEQUENCE</scope>
    <source>
        <strain evidence="2">VT141</strain>
    </source>
</reference>
<dbReference type="Proteomes" id="UP001213000">
    <property type="component" value="Unassembled WGS sequence"/>
</dbReference>
<dbReference type="InterPro" id="IPR011037">
    <property type="entry name" value="Pyrv_Knase-like_insert_dom_sf"/>
</dbReference>
<dbReference type="InterPro" id="IPR005303">
    <property type="entry name" value="MOCOS_middle"/>
</dbReference>
<dbReference type="Pfam" id="PF03473">
    <property type="entry name" value="MOSC"/>
    <property type="match status" value="1"/>
</dbReference>
<evidence type="ECO:0000313" key="2">
    <source>
        <dbReference type="EMBL" id="KAJ3570554.1"/>
    </source>
</evidence>
<name>A0AAD5YVL9_9AGAR</name>
<organism evidence="2 3">
    <name type="scientific">Leucocoprinus birnbaumii</name>
    <dbReference type="NCBI Taxonomy" id="56174"/>
    <lineage>
        <taxon>Eukaryota</taxon>
        <taxon>Fungi</taxon>
        <taxon>Dikarya</taxon>
        <taxon>Basidiomycota</taxon>
        <taxon>Agaricomycotina</taxon>
        <taxon>Agaricomycetes</taxon>
        <taxon>Agaricomycetidae</taxon>
        <taxon>Agaricales</taxon>
        <taxon>Agaricineae</taxon>
        <taxon>Agaricaceae</taxon>
        <taxon>Leucocoprinus</taxon>
    </lineage>
</organism>
<dbReference type="InterPro" id="IPR005302">
    <property type="entry name" value="MoCF_Sase_C"/>
</dbReference>
<feature type="domain" description="MOSC" evidence="1">
    <location>
        <begin position="109"/>
        <end position="284"/>
    </location>
</feature>
<dbReference type="Pfam" id="PF03476">
    <property type="entry name" value="MOSC_N"/>
    <property type="match status" value="1"/>
</dbReference>
<dbReference type="GO" id="GO:0030170">
    <property type="term" value="F:pyridoxal phosphate binding"/>
    <property type="evidence" value="ECO:0007669"/>
    <property type="project" value="InterPro"/>
</dbReference>
<comment type="caution">
    <text evidence="2">The sequence shown here is derived from an EMBL/GenBank/DDBJ whole genome shotgun (WGS) entry which is preliminary data.</text>
</comment>
<evidence type="ECO:0000259" key="1">
    <source>
        <dbReference type="PROSITE" id="PS51340"/>
    </source>
</evidence>
<proteinExistence type="predicted"/>
<gene>
    <name evidence="2" type="ORF">NP233_g4332</name>
</gene>
<dbReference type="GO" id="GO:0030151">
    <property type="term" value="F:molybdenum ion binding"/>
    <property type="evidence" value="ECO:0007669"/>
    <property type="project" value="InterPro"/>
</dbReference>
<dbReference type="SUPFAM" id="SSF50800">
    <property type="entry name" value="PK beta-barrel domain-like"/>
    <property type="match status" value="1"/>
</dbReference>
<dbReference type="GO" id="GO:0003824">
    <property type="term" value="F:catalytic activity"/>
    <property type="evidence" value="ECO:0007669"/>
    <property type="project" value="InterPro"/>
</dbReference>
<evidence type="ECO:0000313" key="3">
    <source>
        <dbReference type="Proteomes" id="UP001213000"/>
    </source>
</evidence>
<protein>
    <recommendedName>
        <fullName evidence="1">MOSC domain-containing protein</fullName>
    </recommendedName>
</protein>
<keyword evidence="3" id="KW-1185">Reference proteome</keyword>
<dbReference type="PROSITE" id="PS51340">
    <property type="entry name" value="MOSC"/>
    <property type="match status" value="1"/>
</dbReference>
<dbReference type="SUPFAM" id="SSF141673">
    <property type="entry name" value="MOSC N-terminal domain-like"/>
    <property type="match status" value="1"/>
</dbReference>
<dbReference type="AlphaFoldDB" id="A0AAD5YVL9"/>
<dbReference type="EMBL" id="JANIEX010000232">
    <property type="protein sequence ID" value="KAJ3570554.1"/>
    <property type="molecule type" value="Genomic_DNA"/>
</dbReference>
<sequence>MLQNDRRFCIIDAESGKILTADKLPKLVLIHPEIQTDELSPDGGVLVVNFPPESGCDNFSVPLRPSEETLSKWELVKNIILAKGYDPLDGYICQPSAAGASSPSDILTQYIGKPAHLAYKGPMPRKIDPTYDYPDHKGDAYFQWMYPMLLLSEESMEAILEKTRPLVGTQGIGEKWQDRELEVERFRPNIVFEGTDPFAEDDWQEITIGAPNAPNITLVSKCVRCLLPNVDPDTGVRDAAVPYKVIMKFRTGLDPVYQKYPCVGCYAAPETDGVVNVGDKVYINKIRSRSSA</sequence>